<accession>A0A6M0RMR8</accession>
<evidence type="ECO:0000313" key="2">
    <source>
        <dbReference type="Proteomes" id="UP000481033"/>
    </source>
</evidence>
<dbReference type="Pfam" id="PF14105">
    <property type="entry name" value="DUF4278"/>
    <property type="match status" value="1"/>
</dbReference>
<dbReference type="RefSeq" id="WP_006519530.1">
    <property type="nucleotide sequence ID" value="NZ_QXHD01000004.1"/>
</dbReference>
<dbReference type="InterPro" id="IPR025458">
    <property type="entry name" value="DUF4278"/>
</dbReference>
<organism evidence="1 2">
    <name type="scientific">Adonisia turfae CCMR0081</name>
    <dbReference type="NCBI Taxonomy" id="2292702"/>
    <lineage>
        <taxon>Bacteria</taxon>
        <taxon>Bacillati</taxon>
        <taxon>Cyanobacteriota</taxon>
        <taxon>Adonisia</taxon>
        <taxon>Adonisia turfae</taxon>
    </lineage>
</organism>
<sequence length="56" mass="6273">MQLSYRGVKYTVPERNVAVEDGDVVRYRGASYRVKKAVGSAHGHVHGLKYRGAQVR</sequence>
<evidence type="ECO:0000313" key="1">
    <source>
        <dbReference type="EMBL" id="NEZ57140.1"/>
    </source>
</evidence>
<reference evidence="1 2" key="1">
    <citation type="journal article" date="2020" name="Microb. Ecol.">
        <title>Ecogenomics of the Marine Benthic Filamentous Cyanobacterium Adonisia.</title>
        <authorList>
            <person name="Walter J.M."/>
            <person name="Coutinho F.H."/>
            <person name="Leomil L."/>
            <person name="Hargreaves P.I."/>
            <person name="Campeao M.E."/>
            <person name="Vieira V.V."/>
            <person name="Silva B.S."/>
            <person name="Fistarol G.O."/>
            <person name="Salomon P.S."/>
            <person name="Sawabe T."/>
            <person name="Mino S."/>
            <person name="Hosokawa M."/>
            <person name="Miyashita H."/>
            <person name="Maruyama F."/>
            <person name="van Verk M.C."/>
            <person name="Dutilh B.E."/>
            <person name="Thompson C.C."/>
            <person name="Thompson F.L."/>
        </authorList>
    </citation>
    <scope>NUCLEOTIDE SEQUENCE [LARGE SCALE GENOMIC DNA]</scope>
    <source>
        <strain evidence="1 2">CCMR0081</strain>
    </source>
</reference>
<protein>
    <submittedName>
        <fullName evidence="1">DUF4278 domain-containing protein</fullName>
    </submittedName>
</protein>
<comment type="caution">
    <text evidence="1">The sequence shown here is derived from an EMBL/GenBank/DDBJ whole genome shotgun (WGS) entry which is preliminary data.</text>
</comment>
<dbReference type="AlphaFoldDB" id="A0A6M0RMR8"/>
<name>A0A6M0RMR8_9CYAN</name>
<proteinExistence type="predicted"/>
<keyword evidence="2" id="KW-1185">Reference proteome</keyword>
<dbReference type="Proteomes" id="UP000481033">
    <property type="component" value="Unassembled WGS sequence"/>
</dbReference>
<gene>
    <name evidence="1" type="ORF">DXZ20_15935</name>
</gene>
<dbReference type="EMBL" id="QXHD01000004">
    <property type="protein sequence ID" value="NEZ57140.1"/>
    <property type="molecule type" value="Genomic_DNA"/>
</dbReference>